<name>A0ABX4YP99_9LEPT</name>
<keyword evidence="3" id="KW-1185">Reference proteome</keyword>
<evidence type="ECO:0000313" key="3">
    <source>
        <dbReference type="Proteomes" id="UP000094669"/>
    </source>
</evidence>
<feature type="transmembrane region" description="Helical" evidence="1">
    <location>
        <begin position="138"/>
        <end position="161"/>
    </location>
</feature>
<comment type="caution">
    <text evidence="2">The sequence shown here is derived from an EMBL/GenBank/DDBJ whole genome shotgun (WGS) entry which is preliminary data.</text>
</comment>
<gene>
    <name evidence="2" type="ORF">BES34_001865</name>
</gene>
<dbReference type="RefSeq" id="WP_010410064.1">
    <property type="nucleotide sequence ID" value="NZ_MCRM02000001.1"/>
</dbReference>
<keyword evidence="1" id="KW-1133">Transmembrane helix</keyword>
<sequence length="285" mass="32114">MRVVLGWLLLFLAIDSVFGVSEEWNPQKVVIGQTSVYVLTFTEGEVTSPEVPALGMHADPEAPDLPLFEVFSSEIGQSRIRLEVAYYASGNFTLPIIWKDSTGKENSSKVGLQVETSLQEKDKSPEDVLPPDSFSGPYGWRLIGLLAGIAALLLGALYSYYLHKTRTKDPMDAILQTDPWIQKILRFENRLSELIESPPIPAREFYRLLSGYIREVVSKKLGLPTGHLTETELFAKIFDSFSLDEEVIRVWESRLRKTQYSSEESSLSKEEAIAALDFWKGAFEK</sequence>
<evidence type="ECO:0008006" key="4">
    <source>
        <dbReference type="Google" id="ProtNLM"/>
    </source>
</evidence>
<dbReference type="EMBL" id="MCRM02000001">
    <property type="protein sequence ID" value="PNV77039.1"/>
    <property type="molecule type" value="Genomic_DNA"/>
</dbReference>
<keyword evidence="1" id="KW-0812">Transmembrane</keyword>
<reference evidence="2" key="1">
    <citation type="submission" date="2018-01" db="EMBL/GenBank/DDBJ databases">
        <title>Genomic characterization of Leptospira inadai serogroup Lyme isolated from captured rat in Brazil and comparative analysis with human reference strain.</title>
        <authorList>
            <person name="Moreno L.Z."/>
            <person name="Loureiro A.P."/>
            <person name="Miraglia F."/>
            <person name="Kremer F.S."/>
            <person name="Eslabao M.R."/>
            <person name="Dellagostin O.A."/>
            <person name="Lilenbaum W."/>
            <person name="Moreno A.M."/>
        </authorList>
    </citation>
    <scope>NUCLEOTIDE SEQUENCE [LARGE SCALE GENOMIC DNA]</scope>
    <source>
        <strain evidence="2">M34/99</strain>
    </source>
</reference>
<organism evidence="2 3">
    <name type="scientific">Leptospira inadai serovar Lyme</name>
    <dbReference type="NCBI Taxonomy" id="293084"/>
    <lineage>
        <taxon>Bacteria</taxon>
        <taxon>Pseudomonadati</taxon>
        <taxon>Spirochaetota</taxon>
        <taxon>Spirochaetia</taxon>
        <taxon>Leptospirales</taxon>
        <taxon>Leptospiraceae</taxon>
        <taxon>Leptospira</taxon>
    </lineage>
</organism>
<dbReference type="NCBIfam" id="NF047493">
    <property type="entry name" value="LB_053_fam"/>
    <property type="match status" value="1"/>
</dbReference>
<evidence type="ECO:0000313" key="2">
    <source>
        <dbReference type="EMBL" id="PNV77039.1"/>
    </source>
</evidence>
<proteinExistence type="predicted"/>
<protein>
    <recommendedName>
        <fullName evidence="4">DUF4381 domain-containing protein</fullName>
    </recommendedName>
</protein>
<dbReference type="Proteomes" id="UP000094669">
    <property type="component" value="Unassembled WGS sequence"/>
</dbReference>
<accession>A0ABX4YP99</accession>
<evidence type="ECO:0000256" key="1">
    <source>
        <dbReference type="SAM" id="Phobius"/>
    </source>
</evidence>
<keyword evidence="1" id="KW-0472">Membrane</keyword>